<reference evidence="2" key="1">
    <citation type="journal article" date="2023" name="Mol. Biol. Evol.">
        <title>Third-Generation Sequencing Reveals the Adaptive Role of the Epigenome in Three Deep-Sea Polychaetes.</title>
        <authorList>
            <person name="Perez M."/>
            <person name="Aroh O."/>
            <person name="Sun Y."/>
            <person name="Lan Y."/>
            <person name="Juniper S.K."/>
            <person name="Young C.R."/>
            <person name="Angers B."/>
            <person name="Qian P.Y."/>
        </authorList>
    </citation>
    <scope>NUCLEOTIDE SEQUENCE</scope>
    <source>
        <strain evidence="2">P08H-3</strain>
    </source>
</reference>
<keyword evidence="3" id="KW-1185">Reference proteome</keyword>
<dbReference type="EMBL" id="JAODUP010000692">
    <property type="protein sequence ID" value="KAK2145257.1"/>
    <property type="molecule type" value="Genomic_DNA"/>
</dbReference>
<dbReference type="Proteomes" id="UP001208570">
    <property type="component" value="Unassembled WGS sequence"/>
</dbReference>
<evidence type="ECO:0000256" key="1">
    <source>
        <dbReference type="PROSITE-ProRule" id="PRU00339"/>
    </source>
</evidence>
<dbReference type="Pfam" id="PF13176">
    <property type="entry name" value="TPR_7"/>
    <property type="match status" value="1"/>
</dbReference>
<evidence type="ECO:0000313" key="2">
    <source>
        <dbReference type="EMBL" id="KAK2145257.1"/>
    </source>
</evidence>
<keyword evidence="1" id="KW-0802">TPR repeat</keyword>
<organism evidence="2 3">
    <name type="scientific">Paralvinella palmiformis</name>
    <dbReference type="NCBI Taxonomy" id="53620"/>
    <lineage>
        <taxon>Eukaryota</taxon>
        <taxon>Metazoa</taxon>
        <taxon>Spiralia</taxon>
        <taxon>Lophotrochozoa</taxon>
        <taxon>Annelida</taxon>
        <taxon>Polychaeta</taxon>
        <taxon>Sedentaria</taxon>
        <taxon>Canalipalpata</taxon>
        <taxon>Terebellida</taxon>
        <taxon>Terebelliformia</taxon>
        <taxon>Alvinellidae</taxon>
        <taxon>Paralvinella</taxon>
    </lineage>
</organism>
<evidence type="ECO:0000313" key="3">
    <source>
        <dbReference type="Proteomes" id="UP001208570"/>
    </source>
</evidence>
<dbReference type="AlphaFoldDB" id="A0AAD9J2B5"/>
<dbReference type="Gene3D" id="1.25.40.10">
    <property type="entry name" value="Tetratricopeptide repeat domain"/>
    <property type="match status" value="1"/>
</dbReference>
<comment type="caution">
    <text evidence="2">The sequence shown here is derived from an EMBL/GenBank/DDBJ whole genome shotgun (WGS) entry which is preliminary data.</text>
</comment>
<sequence>MVADVFLSFTRKYEKALDHHRQALILQPENPATLSAMGYVHALVGHFHHAVNYFHKALGLRRDDTFSKAMLDYSLEWLMSEVTPCPGLSM</sequence>
<dbReference type="InterPro" id="IPR011990">
    <property type="entry name" value="TPR-like_helical_dom_sf"/>
</dbReference>
<accession>A0AAD9J2B5</accession>
<dbReference type="SUPFAM" id="SSF48452">
    <property type="entry name" value="TPR-like"/>
    <property type="match status" value="1"/>
</dbReference>
<protein>
    <recommendedName>
        <fullName evidence="4">Tetratricopeptide repeat protein</fullName>
    </recommendedName>
</protein>
<feature type="repeat" description="TPR" evidence="1">
    <location>
        <begin position="31"/>
        <end position="64"/>
    </location>
</feature>
<evidence type="ECO:0008006" key="4">
    <source>
        <dbReference type="Google" id="ProtNLM"/>
    </source>
</evidence>
<gene>
    <name evidence="2" type="ORF">LSH36_692g03046</name>
</gene>
<dbReference type="InterPro" id="IPR019734">
    <property type="entry name" value="TPR_rpt"/>
</dbReference>
<name>A0AAD9J2B5_9ANNE</name>
<proteinExistence type="predicted"/>
<dbReference type="PROSITE" id="PS50005">
    <property type="entry name" value="TPR"/>
    <property type="match status" value="1"/>
</dbReference>